<dbReference type="AlphaFoldDB" id="A0A0D2J885"/>
<dbReference type="STRING" id="1429043.X474_09425"/>
<gene>
    <name evidence="3" type="ORF">X474_09425</name>
</gene>
<dbReference type="Proteomes" id="UP000032233">
    <property type="component" value="Unassembled WGS sequence"/>
</dbReference>
<dbReference type="FunCoup" id="A0A0D2J885">
    <property type="interactions" value="185"/>
</dbReference>
<name>A0A0D2J885_9BACT</name>
<evidence type="ECO:0000256" key="1">
    <source>
        <dbReference type="SAM" id="SignalP"/>
    </source>
</evidence>
<sequence length="323" mass="34865">MQRKIALLTGLLILTVFSATALAAEKRISIGTAGTAGALYPMGVAMAETINRHVPGFKASAEASSASLENIRNLAAGDVDWAISQNEVSFLAYSGKGKYEGRAVNSLRSLFGTLISWAQIFAPLDSPVKSVKDLKGKRVGVGAPGSGGERTAAKILGYFGLDYKSIKPEFMSNTEMVAALKDGTLDAFIVTHPLKSAALMDLTSSFKTKMIPVADQGFYEKFPYFTKRDVPAGTYKNINAAVPTPTSRIVMYTSTKANLSEAQVYAMLKGLWENADEWVSTHPAVKRYTTLADAVKSLNIPLHPGAVKYYREKGLKIPEKLLK</sequence>
<dbReference type="InterPro" id="IPR001638">
    <property type="entry name" value="Solute-binding_3/MltF_N"/>
</dbReference>
<keyword evidence="4" id="KW-1185">Reference proteome</keyword>
<dbReference type="InterPro" id="IPR011852">
    <property type="entry name" value="TRAP_TAXI"/>
</dbReference>
<dbReference type="SMART" id="SM00062">
    <property type="entry name" value="PBPb"/>
    <property type="match status" value="1"/>
</dbReference>
<dbReference type="PATRIC" id="fig|1429043.3.peg.1995"/>
<keyword evidence="1" id="KW-0732">Signal</keyword>
<dbReference type="InParanoid" id="A0A0D2J885"/>
<dbReference type="Gene3D" id="3.40.190.10">
    <property type="entry name" value="Periplasmic binding protein-like II"/>
    <property type="match status" value="2"/>
</dbReference>
<feature type="chain" id="PRO_5002255891" description="Solute-binding protein family 3/N-terminal domain-containing protein" evidence="1">
    <location>
        <begin position="24"/>
        <end position="323"/>
    </location>
</feature>
<evidence type="ECO:0000313" key="3">
    <source>
        <dbReference type="EMBL" id="KIX14389.1"/>
    </source>
</evidence>
<evidence type="ECO:0000313" key="4">
    <source>
        <dbReference type="Proteomes" id="UP000032233"/>
    </source>
</evidence>
<dbReference type="PANTHER" id="PTHR42941">
    <property type="entry name" value="SLL1037 PROTEIN"/>
    <property type="match status" value="1"/>
</dbReference>
<dbReference type="NCBIfam" id="TIGR02122">
    <property type="entry name" value="TRAP_TAXI"/>
    <property type="match status" value="1"/>
</dbReference>
<comment type="caution">
    <text evidence="3">The sequence shown here is derived from an EMBL/GenBank/DDBJ whole genome shotgun (WGS) entry which is preliminary data.</text>
</comment>
<dbReference type="SUPFAM" id="SSF53850">
    <property type="entry name" value="Periplasmic binding protein-like II"/>
    <property type="match status" value="1"/>
</dbReference>
<reference evidence="3 4" key="1">
    <citation type="submission" date="2013-11" db="EMBL/GenBank/DDBJ databases">
        <title>Metagenomic analysis of a methanogenic consortium involved in long chain n-alkane degradation.</title>
        <authorList>
            <person name="Davidova I.A."/>
            <person name="Callaghan A.V."/>
            <person name="Wawrik B."/>
            <person name="Pruitt S."/>
            <person name="Marks C."/>
            <person name="Duncan K.E."/>
            <person name="Suflita J.M."/>
        </authorList>
    </citation>
    <scope>NUCLEOTIDE SEQUENCE [LARGE SCALE GENOMIC DNA]</scope>
    <source>
        <strain evidence="3 4">SPR</strain>
    </source>
</reference>
<dbReference type="RefSeq" id="WP_052515016.1">
    <property type="nucleotide sequence ID" value="NZ_AZAC01000011.1"/>
</dbReference>
<feature type="signal peptide" evidence="1">
    <location>
        <begin position="1"/>
        <end position="23"/>
    </location>
</feature>
<dbReference type="EMBL" id="AZAC01000011">
    <property type="protein sequence ID" value="KIX14389.1"/>
    <property type="molecule type" value="Genomic_DNA"/>
</dbReference>
<protein>
    <recommendedName>
        <fullName evidence="2">Solute-binding protein family 3/N-terminal domain-containing protein</fullName>
    </recommendedName>
</protein>
<dbReference type="Pfam" id="PF16868">
    <property type="entry name" value="NMT1_3"/>
    <property type="match status" value="1"/>
</dbReference>
<dbReference type="PANTHER" id="PTHR42941:SF1">
    <property type="entry name" value="SLL1037 PROTEIN"/>
    <property type="match status" value="1"/>
</dbReference>
<proteinExistence type="predicted"/>
<feature type="domain" description="Solute-binding protein family 3/N-terminal" evidence="2">
    <location>
        <begin position="27"/>
        <end position="262"/>
    </location>
</feature>
<evidence type="ECO:0000259" key="2">
    <source>
        <dbReference type="SMART" id="SM00062"/>
    </source>
</evidence>
<accession>A0A0D2J885</accession>
<organism evidence="3 4">
    <name type="scientific">Dethiosulfatarculus sandiegensis</name>
    <dbReference type="NCBI Taxonomy" id="1429043"/>
    <lineage>
        <taxon>Bacteria</taxon>
        <taxon>Pseudomonadati</taxon>
        <taxon>Thermodesulfobacteriota</taxon>
        <taxon>Desulfarculia</taxon>
        <taxon>Desulfarculales</taxon>
        <taxon>Desulfarculaceae</taxon>
        <taxon>Dethiosulfatarculus</taxon>
    </lineage>
</organism>
<dbReference type="OrthoDB" id="9780180at2"/>